<dbReference type="Proteomes" id="UP000276776">
    <property type="component" value="Unassembled WGS sequence"/>
</dbReference>
<dbReference type="AlphaFoldDB" id="A0A0N5D0J0"/>
<proteinExistence type="predicted"/>
<accession>A0A0N5D0J0</accession>
<dbReference type="EMBL" id="UYYF01004406">
    <property type="protein sequence ID" value="VDN03643.1"/>
    <property type="molecule type" value="Genomic_DNA"/>
</dbReference>
<dbReference type="STRING" id="103827.A0A0N5D0J0"/>
<dbReference type="OMA" id="KHIISHR"/>
<reference evidence="3" key="1">
    <citation type="submission" date="2017-02" db="UniProtKB">
        <authorList>
            <consortium name="WormBaseParasite"/>
        </authorList>
    </citation>
    <scope>IDENTIFICATION</scope>
</reference>
<sequence length="248" mass="29097">MDFHEYIVRYSLRHDYVKVARMLNHPLDSKLHLEFAFFIMKNIVNHRNYTHYSVVRELAKQLSMYKLPWASHERDVCAIERAAAYIVLMKDLISINGDEQAKASFISSVREFLPDTNRFKELDAEVRKSRVTLLAVIMKEHRISRLQYEFNTRAEKISKQIKERLENLQNDLLPQLEDFSAQKWAESSQPEQVALSEIVASNGVCEESLLLYYEVLQNTPSMSADFFRVSTDDIFAKRHEESNFVIID</sequence>
<gene>
    <name evidence="1" type="ORF">TCLT_LOCUS6306</name>
</gene>
<name>A0A0N5D0J0_THECL</name>
<protein>
    <submittedName>
        <fullName evidence="3">RasGEF domain protein</fullName>
    </submittedName>
</protein>
<evidence type="ECO:0000313" key="1">
    <source>
        <dbReference type="EMBL" id="VDN03643.1"/>
    </source>
</evidence>
<organism evidence="3">
    <name type="scientific">Thelazia callipaeda</name>
    <name type="common">Oriental eyeworm</name>
    <name type="synonym">Parasitic nematode</name>
    <dbReference type="NCBI Taxonomy" id="103827"/>
    <lineage>
        <taxon>Eukaryota</taxon>
        <taxon>Metazoa</taxon>
        <taxon>Ecdysozoa</taxon>
        <taxon>Nematoda</taxon>
        <taxon>Chromadorea</taxon>
        <taxon>Rhabditida</taxon>
        <taxon>Spirurina</taxon>
        <taxon>Spiruromorpha</taxon>
        <taxon>Thelazioidea</taxon>
        <taxon>Thelaziidae</taxon>
        <taxon>Thelazia</taxon>
    </lineage>
</organism>
<evidence type="ECO:0000313" key="3">
    <source>
        <dbReference type="WBParaSite" id="TCLT_0000631701-mRNA-1"/>
    </source>
</evidence>
<dbReference type="WBParaSite" id="TCLT_0000631701-mRNA-1">
    <property type="protein sequence ID" value="TCLT_0000631701-mRNA-1"/>
    <property type="gene ID" value="TCLT_0000631701"/>
</dbReference>
<keyword evidence="2" id="KW-1185">Reference proteome</keyword>
<reference evidence="1 2" key="2">
    <citation type="submission" date="2018-11" db="EMBL/GenBank/DDBJ databases">
        <authorList>
            <consortium name="Pathogen Informatics"/>
        </authorList>
    </citation>
    <scope>NUCLEOTIDE SEQUENCE [LARGE SCALE GENOMIC DNA]</scope>
</reference>
<evidence type="ECO:0000313" key="2">
    <source>
        <dbReference type="Proteomes" id="UP000276776"/>
    </source>
</evidence>
<dbReference type="OrthoDB" id="5855456at2759"/>